<evidence type="ECO:0000256" key="5">
    <source>
        <dbReference type="ARBA" id="ARBA00022741"/>
    </source>
</evidence>
<dbReference type="PANTHER" id="PTHR11349">
    <property type="entry name" value="NUCLEOSIDE DIPHOSPHATE KINASE"/>
    <property type="match status" value="1"/>
</dbReference>
<dbReference type="SUPFAM" id="SSF54919">
    <property type="entry name" value="Nucleoside diphosphate kinase, NDK"/>
    <property type="match status" value="1"/>
</dbReference>
<comment type="similarity">
    <text evidence="2">Belongs to the NDK family.</text>
</comment>
<keyword evidence="7" id="KW-0067">ATP-binding</keyword>
<sequence>MERTLVLVKPDGVQRGLIGEVISRLERRGLKLVGMKMMQLDVALARQHYGEHVDRPFFAGLVDFITSSPVVAMAWEADNAVEAVRNTMGQTNPTSSPPGTIRGDLGLDIGRNLVHGSDSPESAQHELALFFTGKELLDYTRANDAWIKE</sequence>
<dbReference type="GO" id="GO:0006183">
    <property type="term" value="P:GTP biosynthetic process"/>
    <property type="evidence" value="ECO:0007669"/>
    <property type="project" value="InterPro"/>
</dbReference>
<evidence type="ECO:0000256" key="3">
    <source>
        <dbReference type="ARBA" id="ARBA00012966"/>
    </source>
</evidence>
<dbReference type="SMART" id="SM00562">
    <property type="entry name" value="NDK"/>
    <property type="match status" value="1"/>
</dbReference>
<dbReference type="FunFam" id="3.30.70.141:FF:000002">
    <property type="entry name" value="Nucleoside diphosphate kinase"/>
    <property type="match status" value="1"/>
</dbReference>
<evidence type="ECO:0000256" key="4">
    <source>
        <dbReference type="ARBA" id="ARBA00022679"/>
    </source>
</evidence>
<name>A0A381SHY6_9ZZZZ</name>
<dbReference type="InterPro" id="IPR023005">
    <property type="entry name" value="Nucleoside_diP_kinase_AS"/>
</dbReference>
<evidence type="ECO:0000256" key="7">
    <source>
        <dbReference type="ARBA" id="ARBA00022840"/>
    </source>
</evidence>
<dbReference type="Gene3D" id="3.30.70.141">
    <property type="entry name" value="Nucleoside diphosphate kinase-like domain"/>
    <property type="match status" value="1"/>
</dbReference>
<evidence type="ECO:0000256" key="2">
    <source>
        <dbReference type="ARBA" id="ARBA00008142"/>
    </source>
</evidence>
<dbReference type="GO" id="GO:0005524">
    <property type="term" value="F:ATP binding"/>
    <property type="evidence" value="ECO:0007669"/>
    <property type="project" value="UniProtKB-KW"/>
</dbReference>
<organism evidence="9">
    <name type="scientific">marine metagenome</name>
    <dbReference type="NCBI Taxonomy" id="408172"/>
    <lineage>
        <taxon>unclassified sequences</taxon>
        <taxon>metagenomes</taxon>
        <taxon>ecological metagenomes</taxon>
    </lineage>
</organism>
<comment type="cofactor">
    <cofactor evidence="1">
        <name>Mg(2+)</name>
        <dbReference type="ChEBI" id="CHEBI:18420"/>
    </cofactor>
</comment>
<dbReference type="HAMAP" id="MF_00451">
    <property type="entry name" value="NDP_kinase"/>
    <property type="match status" value="1"/>
</dbReference>
<keyword evidence="6" id="KW-0418">Kinase</keyword>
<dbReference type="AlphaFoldDB" id="A0A381SHY6"/>
<accession>A0A381SHY6</accession>
<dbReference type="GO" id="GO:0006241">
    <property type="term" value="P:CTP biosynthetic process"/>
    <property type="evidence" value="ECO:0007669"/>
    <property type="project" value="InterPro"/>
</dbReference>
<keyword evidence="5" id="KW-0547">Nucleotide-binding</keyword>
<dbReference type="InterPro" id="IPR001564">
    <property type="entry name" value="Nucleoside_diP_kinase"/>
</dbReference>
<dbReference type="GO" id="GO:0006228">
    <property type="term" value="P:UTP biosynthetic process"/>
    <property type="evidence" value="ECO:0007669"/>
    <property type="project" value="InterPro"/>
</dbReference>
<evidence type="ECO:0000256" key="6">
    <source>
        <dbReference type="ARBA" id="ARBA00022777"/>
    </source>
</evidence>
<reference evidence="9" key="1">
    <citation type="submission" date="2018-05" db="EMBL/GenBank/DDBJ databases">
        <authorList>
            <person name="Lanie J.A."/>
            <person name="Ng W.-L."/>
            <person name="Kazmierczak K.M."/>
            <person name="Andrzejewski T.M."/>
            <person name="Davidsen T.M."/>
            <person name="Wayne K.J."/>
            <person name="Tettelin H."/>
            <person name="Glass J.I."/>
            <person name="Rusch D."/>
            <person name="Podicherti R."/>
            <person name="Tsui H.-C.T."/>
            <person name="Winkler M.E."/>
        </authorList>
    </citation>
    <scope>NUCLEOTIDE SEQUENCE</scope>
</reference>
<dbReference type="EMBL" id="UINC01003136">
    <property type="protein sequence ID" value="SVA03670.1"/>
    <property type="molecule type" value="Genomic_DNA"/>
</dbReference>
<keyword evidence="4" id="KW-0808">Transferase</keyword>
<dbReference type="GO" id="GO:0004550">
    <property type="term" value="F:nucleoside diphosphate kinase activity"/>
    <property type="evidence" value="ECO:0007669"/>
    <property type="project" value="UniProtKB-EC"/>
</dbReference>
<evidence type="ECO:0000259" key="8">
    <source>
        <dbReference type="SMART" id="SM00562"/>
    </source>
</evidence>
<dbReference type="NCBIfam" id="NF001908">
    <property type="entry name" value="PRK00668.1"/>
    <property type="match status" value="1"/>
</dbReference>
<dbReference type="PRINTS" id="PR01243">
    <property type="entry name" value="NUCDPKINASE"/>
</dbReference>
<dbReference type="EC" id="2.7.4.6" evidence="3"/>
<feature type="domain" description="Nucleoside diphosphate kinase-like" evidence="8">
    <location>
        <begin position="1"/>
        <end position="138"/>
    </location>
</feature>
<dbReference type="PROSITE" id="PS00469">
    <property type="entry name" value="NDPK"/>
    <property type="match status" value="1"/>
</dbReference>
<dbReference type="PROSITE" id="PS51374">
    <property type="entry name" value="NDPK_LIKE"/>
    <property type="match status" value="1"/>
</dbReference>
<gene>
    <name evidence="9" type="ORF">METZ01_LOCUS56524</name>
</gene>
<protein>
    <recommendedName>
        <fullName evidence="3">nucleoside-diphosphate kinase</fullName>
        <ecNumber evidence="3">2.7.4.6</ecNumber>
    </recommendedName>
</protein>
<evidence type="ECO:0000256" key="1">
    <source>
        <dbReference type="ARBA" id="ARBA00001946"/>
    </source>
</evidence>
<proteinExistence type="inferred from homology"/>
<dbReference type="InterPro" id="IPR036850">
    <property type="entry name" value="NDK-like_dom_sf"/>
</dbReference>
<dbReference type="Pfam" id="PF00334">
    <property type="entry name" value="NDK"/>
    <property type="match status" value="1"/>
</dbReference>
<dbReference type="InterPro" id="IPR034907">
    <property type="entry name" value="NDK-like_dom"/>
</dbReference>
<evidence type="ECO:0000313" key="9">
    <source>
        <dbReference type="EMBL" id="SVA03670.1"/>
    </source>
</evidence>
<dbReference type="CDD" id="cd04413">
    <property type="entry name" value="NDPk_I"/>
    <property type="match status" value="1"/>
</dbReference>